<reference evidence="1" key="1">
    <citation type="journal article" date="2020" name="J Insects Food Feed">
        <title>The yellow mealworm (Tenebrio molitor) genome: a resource for the emerging insects as food and feed industry.</title>
        <authorList>
            <person name="Eriksson T."/>
            <person name="Andere A."/>
            <person name="Kelstrup H."/>
            <person name="Emery V."/>
            <person name="Picard C."/>
        </authorList>
    </citation>
    <scope>NUCLEOTIDE SEQUENCE</scope>
    <source>
        <strain evidence="1">Stoneville</strain>
        <tissue evidence="1">Whole head</tissue>
    </source>
</reference>
<dbReference type="EMBL" id="JABDTM020007225">
    <property type="protein sequence ID" value="KAH0821581.1"/>
    <property type="molecule type" value="Genomic_DNA"/>
</dbReference>
<evidence type="ECO:0000313" key="1">
    <source>
        <dbReference type="EMBL" id="KAH0821581.1"/>
    </source>
</evidence>
<reference evidence="1" key="2">
    <citation type="submission" date="2021-08" db="EMBL/GenBank/DDBJ databases">
        <authorList>
            <person name="Eriksson T."/>
        </authorList>
    </citation>
    <scope>NUCLEOTIDE SEQUENCE</scope>
    <source>
        <strain evidence="1">Stoneville</strain>
        <tissue evidence="1">Whole head</tissue>
    </source>
</reference>
<protein>
    <submittedName>
        <fullName evidence="1">Uncharacterized protein</fullName>
    </submittedName>
</protein>
<dbReference type="AlphaFoldDB" id="A0A8J6HTI8"/>
<evidence type="ECO:0000313" key="2">
    <source>
        <dbReference type="Proteomes" id="UP000719412"/>
    </source>
</evidence>
<organism evidence="1 2">
    <name type="scientific">Tenebrio molitor</name>
    <name type="common">Yellow mealworm beetle</name>
    <dbReference type="NCBI Taxonomy" id="7067"/>
    <lineage>
        <taxon>Eukaryota</taxon>
        <taxon>Metazoa</taxon>
        <taxon>Ecdysozoa</taxon>
        <taxon>Arthropoda</taxon>
        <taxon>Hexapoda</taxon>
        <taxon>Insecta</taxon>
        <taxon>Pterygota</taxon>
        <taxon>Neoptera</taxon>
        <taxon>Endopterygota</taxon>
        <taxon>Coleoptera</taxon>
        <taxon>Polyphaga</taxon>
        <taxon>Cucujiformia</taxon>
        <taxon>Tenebrionidae</taxon>
        <taxon>Tenebrio</taxon>
    </lineage>
</organism>
<keyword evidence="2" id="KW-1185">Reference proteome</keyword>
<accession>A0A8J6HTI8</accession>
<sequence length="289" mass="33536">MVEVMISETSTFPKLLEKVSILSYDKDDMEYFVERIEYQNVERLKLFVEKFGDVVDDLMDHYQILVILFELTTRYPGIAYVHHFKGILDAFLESDHGSKLIQTSDPSFPTTSHLIKLFKLNTDDMLVEEEQIKKTVFLMLSYGLDVTLEDLDTVYRFYGYCDLFRLLLRMDVQFCDRHKPSSMVRMYCDPSTDLEMCLDDSSSIASLLDHFNHPKLKQLCLSSSNNQIASIAKELPQVPLLAEVARNAARKYIARGFKIETPKQFYSLLDQLAIDRLSKSMIALEIKLY</sequence>
<proteinExistence type="predicted"/>
<name>A0A8J6HTI8_TENMO</name>
<gene>
    <name evidence="1" type="ORF">GEV33_001210</name>
</gene>
<dbReference type="Proteomes" id="UP000719412">
    <property type="component" value="Unassembled WGS sequence"/>
</dbReference>
<comment type="caution">
    <text evidence="1">The sequence shown here is derived from an EMBL/GenBank/DDBJ whole genome shotgun (WGS) entry which is preliminary data.</text>
</comment>